<feature type="domain" description="Intracellular proteinase inhibitor BsuPI" evidence="1">
    <location>
        <begin position="4"/>
        <end position="101"/>
    </location>
</feature>
<dbReference type="EMBL" id="JBHSKX010000001">
    <property type="protein sequence ID" value="MFC5365789.1"/>
    <property type="molecule type" value="Genomic_DNA"/>
</dbReference>
<evidence type="ECO:0000259" key="1">
    <source>
        <dbReference type="Pfam" id="PF12690"/>
    </source>
</evidence>
<evidence type="ECO:0000313" key="2">
    <source>
        <dbReference type="EMBL" id="MFC5365789.1"/>
    </source>
</evidence>
<dbReference type="InterPro" id="IPR020481">
    <property type="entry name" value="Intracell_prot_inh_BsuPI"/>
</dbReference>
<dbReference type="AlphaFoldDB" id="A0ABD5R6Z0"/>
<name>A0ABD5R6Z0_9EURY</name>
<dbReference type="RefSeq" id="WP_227228920.1">
    <property type="nucleotide sequence ID" value="NZ_JAJCVJ010000001.1"/>
</dbReference>
<organism evidence="2 3">
    <name type="scientific">Salinirubrum litoreum</name>
    <dbReference type="NCBI Taxonomy" id="1126234"/>
    <lineage>
        <taxon>Archaea</taxon>
        <taxon>Methanobacteriati</taxon>
        <taxon>Methanobacteriota</taxon>
        <taxon>Stenosarchaea group</taxon>
        <taxon>Halobacteria</taxon>
        <taxon>Halobacteriales</taxon>
        <taxon>Haloferacaceae</taxon>
        <taxon>Salinirubrum</taxon>
    </lineage>
</organism>
<keyword evidence="3" id="KW-1185">Reference proteome</keyword>
<gene>
    <name evidence="2" type="ORF">ACFPJ5_02485</name>
</gene>
<sequence>MLAATLDVETDDDTARFTLTVTNEGDDPVSLTFSDSQRFDFVVRAAEDDTERWRWSDGQMFAQMLGSEELAPGESVAYDAEWTADDSDSGSFVCRGELADNAQSASAESAFSL</sequence>
<evidence type="ECO:0000313" key="3">
    <source>
        <dbReference type="Proteomes" id="UP001596201"/>
    </source>
</evidence>
<proteinExistence type="predicted"/>
<dbReference type="Proteomes" id="UP001596201">
    <property type="component" value="Unassembled WGS sequence"/>
</dbReference>
<accession>A0ABD5R6Z0</accession>
<dbReference type="Pfam" id="PF12690">
    <property type="entry name" value="BsuPI"/>
    <property type="match status" value="1"/>
</dbReference>
<protein>
    <recommendedName>
        <fullName evidence="1">Intracellular proteinase inhibitor BsuPI domain-containing protein</fullName>
    </recommendedName>
</protein>
<comment type="caution">
    <text evidence="2">The sequence shown here is derived from an EMBL/GenBank/DDBJ whole genome shotgun (WGS) entry which is preliminary data.</text>
</comment>
<dbReference type="Gene3D" id="2.60.40.2360">
    <property type="entry name" value="Intracellular proteinase inhibitor BsuPI"/>
    <property type="match status" value="1"/>
</dbReference>
<reference evidence="2 3" key="1">
    <citation type="journal article" date="2019" name="Int. J. Syst. Evol. Microbiol.">
        <title>The Global Catalogue of Microorganisms (GCM) 10K type strain sequencing project: providing services to taxonomists for standard genome sequencing and annotation.</title>
        <authorList>
            <consortium name="The Broad Institute Genomics Platform"/>
            <consortium name="The Broad Institute Genome Sequencing Center for Infectious Disease"/>
            <person name="Wu L."/>
            <person name="Ma J."/>
        </authorList>
    </citation>
    <scope>NUCLEOTIDE SEQUENCE [LARGE SCALE GENOMIC DNA]</scope>
    <source>
        <strain evidence="2 3">CGMCC 1.12237</strain>
    </source>
</reference>
<dbReference type="InterPro" id="IPR038144">
    <property type="entry name" value="IPI"/>
</dbReference>